<dbReference type="PANTHER" id="PTHR45751:SF51">
    <property type="entry name" value="OS06G0608800 PROTEIN"/>
    <property type="match status" value="1"/>
</dbReference>
<gene>
    <name evidence="3" type="ORF">SI8410_13017839</name>
</gene>
<dbReference type="SMART" id="SM00327">
    <property type="entry name" value="VWA"/>
    <property type="match status" value="1"/>
</dbReference>
<proteinExistence type="predicted"/>
<dbReference type="InterPro" id="IPR052079">
    <property type="entry name" value="E3_ligase/Copine_domain"/>
</dbReference>
<feature type="domain" description="VWFA" evidence="2">
    <location>
        <begin position="47"/>
        <end position="251"/>
    </location>
</feature>
<keyword evidence="1" id="KW-1133">Transmembrane helix</keyword>
<dbReference type="OrthoDB" id="5855668at2759"/>
<dbReference type="InterPro" id="IPR010734">
    <property type="entry name" value="Copine_C"/>
</dbReference>
<sequence>MRYLPQGLWHLRRRKRTEKSKRYARIDDNYDSIEQVKEALRNAGLESSNLIIAVDFTKSNEWTGEKSFEGKSLHDLDHPTLNPYEQAISIIGQTLSGFDEDDLIPCYGFGDVTTHDEDVFSFLPDDKPCKGFEEVLRVYREIAPRVRLSGPTSFAPIIETAINIVDKSGGRYHVLLIIADGQVTRSDEIPHGKFSLQETKTINALVKASEYPLSIVCVGVGDGPWETMKMFDDFVPARTFDNFQFVDFTEIMQENTNQGKEAKFALEALMETPGQYQAILSLNLLGQRKGVSGKPPLPPPAVGMWFTRVWYCPFYWNYFCFLCFLCLLLTIKYDLLSNQNMLQAQFHRNITATKLSIDCFKRVVICSLPM</sequence>
<name>A0A7I8LAQ8_SPIIN</name>
<dbReference type="PANTHER" id="PTHR45751">
    <property type="entry name" value="COPINE FAMILY PROTEIN 1"/>
    <property type="match status" value="1"/>
</dbReference>
<dbReference type="AlphaFoldDB" id="A0A7I8LAQ8"/>
<dbReference type="SUPFAM" id="SSF53300">
    <property type="entry name" value="vWA-like"/>
    <property type="match status" value="1"/>
</dbReference>
<keyword evidence="1" id="KW-0472">Membrane</keyword>
<accession>A0A7I8LAQ8</accession>
<dbReference type="Gene3D" id="3.40.50.410">
    <property type="entry name" value="von Willebrand factor, type A domain"/>
    <property type="match status" value="1"/>
</dbReference>
<reference evidence="3" key="1">
    <citation type="submission" date="2020-02" db="EMBL/GenBank/DDBJ databases">
        <authorList>
            <person name="Scholz U."/>
            <person name="Mascher M."/>
            <person name="Fiebig A."/>
        </authorList>
    </citation>
    <scope>NUCLEOTIDE SEQUENCE</scope>
</reference>
<dbReference type="GO" id="GO:0016567">
    <property type="term" value="P:protein ubiquitination"/>
    <property type="evidence" value="ECO:0007669"/>
    <property type="project" value="TreeGrafter"/>
</dbReference>
<feature type="transmembrane region" description="Helical" evidence="1">
    <location>
        <begin position="314"/>
        <end position="331"/>
    </location>
</feature>
<evidence type="ECO:0000313" key="4">
    <source>
        <dbReference type="Proteomes" id="UP000663760"/>
    </source>
</evidence>
<dbReference type="GO" id="GO:0005634">
    <property type="term" value="C:nucleus"/>
    <property type="evidence" value="ECO:0007669"/>
    <property type="project" value="TreeGrafter"/>
</dbReference>
<keyword evidence="1" id="KW-0812">Transmembrane</keyword>
<evidence type="ECO:0000256" key="1">
    <source>
        <dbReference type="SAM" id="Phobius"/>
    </source>
</evidence>
<dbReference type="GO" id="GO:0004842">
    <property type="term" value="F:ubiquitin-protein transferase activity"/>
    <property type="evidence" value="ECO:0007669"/>
    <property type="project" value="TreeGrafter"/>
</dbReference>
<dbReference type="InterPro" id="IPR036465">
    <property type="entry name" value="vWFA_dom_sf"/>
</dbReference>
<keyword evidence="4" id="KW-1185">Reference proteome</keyword>
<dbReference type="Proteomes" id="UP000663760">
    <property type="component" value="Chromosome 13"/>
</dbReference>
<dbReference type="Pfam" id="PF07002">
    <property type="entry name" value="Copine"/>
    <property type="match status" value="1"/>
</dbReference>
<dbReference type="InterPro" id="IPR002035">
    <property type="entry name" value="VWF_A"/>
</dbReference>
<dbReference type="EMBL" id="LR746276">
    <property type="protein sequence ID" value="CAA7407161.1"/>
    <property type="molecule type" value="Genomic_DNA"/>
</dbReference>
<protein>
    <recommendedName>
        <fullName evidence="2">VWFA domain-containing protein</fullName>
    </recommendedName>
</protein>
<evidence type="ECO:0000259" key="2">
    <source>
        <dbReference type="SMART" id="SM00327"/>
    </source>
</evidence>
<organism evidence="3 4">
    <name type="scientific">Spirodela intermedia</name>
    <name type="common">Intermediate duckweed</name>
    <dbReference type="NCBI Taxonomy" id="51605"/>
    <lineage>
        <taxon>Eukaryota</taxon>
        <taxon>Viridiplantae</taxon>
        <taxon>Streptophyta</taxon>
        <taxon>Embryophyta</taxon>
        <taxon>Tracheophyta</taxon>
        <taxon>Spermatophyta</taxon>
        <taxon>Magnoliopsida</taxon>
        <taxon>Liliopsida</taxon>
        <taxon>Araceae</taxon>
        <taxon>Lemnoideae</taxon>
        <taxon>Spirodela</taxon>
    </lineage>
</organism>
<evidence type="ECO:0000313" key="3">
    <source>
        <dbReference type="EMBL" id="CAA7407161.1"/>
    </source>
</evidence>